<evidence type="ECO:0000313" key="1">
    <source>
        <dbReference type="EMBL" id="GIY76284.1"/>
    </source>
</evidence>
<dbReference type="EMBL" id="BPLQ01013974">
    <property type="protein sequence ID" value="GIY76284.1"/>
    <property type="molecule type" value="Genomic_DNA"/>
</dbReference>
<organism evidence="1 2">
    <name type="scientific">Caerostris darwini</name>
    <dbReference type="NCBI Taxonomy" id="1538125"/>
    <lineage>
        <taxon>Eukaryota</taxon>
        <taxon>Metazoa</taxon>
        <taxon>Ecdysozoa</taxon>
        <taxon>Arthropoda</taxon>
        <taxon>Chelicerata</taxon>
        <taxon>Arachnida</taxon>
        <taxon>Araneae</taxon>
        <taxon>Araneomorphae</taxon>
        <taxon>Entelegynae</taxon>
        <taxon>Araneoidea</taxon>
        <taxon>Araneidae</taxon>
        <taxon>Caerostris</taxon>
    </lineage>
</organism>
<accession>A0AAV4W261</accession>
<proteinExistence type="predicted"/>
<comment type="caution">
    <text evidence="1">The sequence shown here is derived from an EMBL/GenBank/DDBJ whole genome shotgun (WGS) entry which is preliminary data.</text>
</comment>
<keyword evidence="2" id="KW-1185">Reference proteome</keyword>
<protein>
    <submittedName>
        <fullName evidence="1">Uncharacterized protein</fullName>
    </submittedName>
</protein>
<reference evidence="1 2" key="1">
    <citation type="submission" date="2021-06" db="EMBL/GenBank/DDBJ databases">
        <title>Caerostris darwini draft genome.</title>
        <authorList>
            <person name="Kono N."/>
            <person name="Arakawa K."/>
        </authorList>
    </citation>
    <scope>NUCLEOTIDE SEQUENCE [LARGE SCALE GENOMIC DNA]</scope>
</reference>
<name>A0AAV4W261_9ARAC</name>
<evidence type="ECO:0000313" key="2">
    <source>
        <dbReference type="Proteomes" id="UP001054837"/>
    </source>
</evidence>
<gene>
    <name evidence="1" type="ORF">CDAR_557491</name>
</gene>
<sequence>MKKIFFPCKKEPQSVRNNKGQLFEKDYESKQIALFLLTERQIFSAMKELGTFSYVHEFPFCNAKVVEYL</sequence>
<dbReference type="AlphaFoldDB" id="A0AAV4W261"/>
<dbReference type="Proteomes" id="UP001054837">
    <property type="component" value="Unassembled WGS sequence"/>
</dbReference>